<evidence type="ECO:0000256" key="2">
    <source>
        <dbReference type="SAM" id="MobiDB-lite"/>
    </source>
</evidence>
<dbReference type="EMBL" id="MU858055">
    <property type="protein sequence ID" value="KAK4218114.1"/>
    <property type="molecule type" value="Genomic_DNA"/>
</dbReference>
<evidence type="ECO:0000256" key="1">
    <source>
        <dbReference type="ARBA" id="ARBA00007355"/>
    </source>
</evidence>
<dbReference type="PANTHER" id="PTHR32470:SF2">
    <property type="entry name" value="NADH DEHYDROGENASE [UBIQUINONE] 1 ALPHA SUBCOMPLEX ASSEMBLY FACTOR 2"/>
    <property type="match status" value="1"/>
</dbReference>
<feature type="compositionally biased region" description="Polar residues" evidence="2">
    <location>
        <begin position="136"/>
        <end position="156"/>
    </location>
</feature>
<dbReference type="InterPro" id="IPR052618">
    <property type="entry name" value="ComplexI_NDUFA12"/>
</dbReference>
<dbReference type="PANTHER" id="PTHR32470">
    <property type="entry name" value="ADH DEHYDROGENASE [UBIQUINONE] 1 ALPHA SUBCOMPLEX ASSEMBLY FACTOR 2"/>
    <property type="match status" value="1"/>
</dbReference>
<sequence>MSAPQISRFQNAWYKWKALRLPWRKQFLVGLDLSGNTYWEFRDLRGTGPGERWRRIVKYPKDTHYGDVKVPPMWHQWLRHQRPVPPSIAEQQAEAARQERLKYLAAQADARWAAKPSLVDGPSKATLEQPKPPLTSPSMERNTNQPPTDTSQSANDSAAVPREKVWEKMQQQQKQQSSPPKSDPWKQQRGGPSEEWQPKAWDPSASSKR</sequence>
<comment type="caution">
    <text evidence="3">The sequence shown here is derived from an EMBL/GenBank/DDBJ whole genome shotgun (WGS) entry which is preliminary data.</text>
</comment>
<dbReference type="InterPro" id="IPR007763">
    <property type="entry name" value="NDUFA12"/>
</dbReference>
<dbReference type="Proteomes" id="UP001301769">
    <property type="component" value="Unassembled WGS sequence"/>
</dbReference>
<protein>
    <recommendedName>
        <fullName evidence="5">NADH dehydrogenase [ubiquinone] 1 alpha subcomplex subunit</fullName>
    </recommendedName>
</protein>
<evidence type="ECO:0000313" key="3">
    <source>
        <dbReference type="EMBL" id="KAK4218114.1"/>
    </source>
</evidence>
<dbReference type="GO" id="GO:0045271">
    <property type="term" value="C:respiratory chain complex I"/>
    <property type="evidence" value="ECO:0007669"/>
    <property type="project" value="InterPro"/>
</dbReference>
<feature type="region of interest" description="Disordered" evidence="2">
    <location>
        <begin position="115"/>
        <end position="209"/>
    </location>
</feature>
<organism evidence="3 4">
    <name type="scientific">Rhypophila decipiens</name>
    <dbReference type="NCBI Taxonomy" id="261697"/>
    <lineage>
        <taxon>Eukaryota</taxon>
        <taxon>Fungi</taxon>
        <taxon>Dikarya</taxon>
        <taxon>Ascomycota</taxon>
        <taxon>Pezizomycotina</taxon>
        <taxon>Sordariomycetes</taxon>
        <taxon>Sordariomycetidae</taxon>
        <taxon>Sordariales</taxon>
        <taxon>Naviculisporaceae</taxon>
        <taxon>Rhypophila</taxon>
    </lineage>
</organism>
<gene>
    <name evidence="3" type="ORF">QBC37DRAFT_413309</name>
</gene>
<dbReference type="AlphaFoldDB" id="A0AAN6YFE4"/>
<feature type="compositionally biased region" description="Low complexity" evidence="2">
    <location>
        <begin position="170"/>
        <end position="188"/>
    </location>
</feature>
<name>A0AAN6YFE4_9PEZI</name>
<keyword evidence="4" id="KW-1185">Reference proteome</keyword>
<comment type="similarity">
    <text evidence="1">Belongs to the complex I NDUFA12 subunit family.</text>
</comment>
<reference evidence="3" key="2">
    <citation type="submission" date="2023-05" db="EMBL/GenBank/DDBJ databases">
        <authorList>
            <consortium name="Lawrence Berkeley National Laboratory"/>
            <person name="Steindorff A."/>
            <person name="Hensen N."/>
            <person name="Bonometti L."/>
            <person name="Westerberg I."/>
            <person name="Brannstrom I.O."/>
            <person name="Guillou S."/>
            <person name="Cros-Aarteil S."/>
            <person name="Calhoun S."/>
            <person name="Haridas S."/>
            <person name="Kuo A."/>
            <person name="Mondo S."/>
            <person name="Pangilinan J."/>
            <person name="Riley R."/>
            <person name="Labutti K."/>
            <person name="Andreopoulos B."/>
            <person name="Lipzen A."/>
            <person name="Chen C."/>
            <person name="Yanf M."/>
            <person name="Daum C."/>
            <person name="Ng V."/>
            <person name="Clum A."/>
            <person name="Ohm R."/>
            <person name="Martin F."/>
            <person name="Silar P."/>
            <person name="Natvig D."/>
            <person name="Lalanne C."/>
            <person name="Gautier V."/>
            <person name="Ament-Velasquez S.L."/>
            <person name="Kruys A."/>
            <person name="Hutchinson M.I."/>
            <person name="Powell A.J."/>
            <person name="Barry K."/>
            <person name="Miller A.N."/>
            <person name="Grigoriev I.V."/>
            <person name="Debuchy R."/>
            <person name="Gladieux P."/>
            <person name="Thoren M.H."/>
            <person name="Johannesson H."/>
        </authorList>
    </citation>
    <scope>NUCLEOTIDE SEQUENCE</scope>
    <source>
        <strain evidence="3">PSN293</strain>
    </source>
</reference>
<proteinExistence type="inferred from homology"/>
<dbReference type="GO" id="GO:0032981">
    <property type="term" value="P:mitochondrial respiratory chain complex I assembly"/>
    <property type="evidence" value="ECO:0007669"/>
    <property type="project" value="TreeGrafter"/>
</dbReference>
<reference evidence="3" key="1">
    <citation type="journal article" date="2023" name="Mol. Phylogenet. Evol.">
        <title>Genome-scale phylogeny and comparative genomics of the fungal order Sordariales.</title>
        <authorList>
            <person name="Hensen N."/>
            <person name="Bonometti L."/>
            <person name="Westerberg I."/>
            <person name="Brannstrom I.O."/>
            <person name="Guillou S."/>
            <person name="Cros-Aarteil S."/>
            <person name="Calhoun S."/>
            <person name="Haridas S."/>
            <person name="Kuo A."/>
            <person name="Mondo S."/>
            <person name="Pangilinan J."/>
            <person name="Riley R."/>
            <person name="LaButti K."/>
            <person name="Andreopoulos B."/>
            <person name="Lipzen A."/>
            <person name="Chen C."/>
            <person name="Yan M."/>
            <person name="Daum C."/>
            <person name="Ng V."/>
            <person name="Clum A."/>
            <person name="Steindorff A."/>
            <person name="Ohm R.A."/>
            <person name="Martin F."/>
            <person name="Silar P."/>
            <person name="Natvig D.O."/>
            <person name="Lalanne C."/>
            <person name="Gautier V."/>
            <person name="Ament-Velasquez S.L."/>
            <person name="Kruys A."/>
            <person name="Hutchinson M.I."/>
            <person name="Powell A.J."/>
            <person name="Barry K."/>
            <person name="Miller A.N."/>
            <person name="Grigoriev I.V."/>
            <person name="Debuchy R."/>
            <person name="Gladieux P."/>
            <person name="Hiltunen Thoren M."/>
            <person name="Johannesson H."/>
        </authorList>
    </citation>
    <scope>NUCLEOTIDE SEQUENCE</scope>
    <source>
        <strain evidence="3">PSN293</strain>
    </source>
</reference>
<evidence type="ECO:0000313" key="4">
    <source>
        <dbReference type="Proteomes" id="UP001301769"/>
    </source>
</evidence>
<evidence type="ECO:0008006" key="5">
    <source>
        <dbReference type="Google" id="ProtNLM"/>
    </source>
</evidence>
<dbReference type="GO" id="GO:0005739">
    <property type="term" value="C:mitochondrion"/>
    <property type="evidence" value="ECO:0007669"/>
    <property type="project" value="TreeGrafter"/>
</dbReference>
<dbReference type="Pfam" id="PF05071">
    <property type="entry name" value="NDUFA12"/>
    <property type="match status" value="1"/>
</dbReference>
<accession>A0AAN6YFE4</accession>